<evidence type="ECO:0000313" key="5">
    <source>
        <dbReference type="Proteomes" id="UP000053257"/>
    </source>
</evidence>
<organism evidence="4 5">
    <name type="scientific">Phlebiopsis gigantea (strain 11061_1 CR5-6)</name>
    <name type="common">White-rot fungus</name>
    <name type="synonym">Peniophora gigantea</name>
    <dbReference type="NCBI Taxonomy" id="745531"/>
    <lineage>
        <taxon>Eukaryota</taxon>
        <taxon>Fungi</taxon>
        <taxon>Dikarya</taxon>
        <taxon>Basidiomycota</taxon>
        <taxon>Agaricomycotina</taxon>
        <taxon>Agaricomycetes</taxon>
        <taxon>Polyporales</taxon>
        <taxon>Phanerochaetaceae</taxon>
        <taxon>Phlebiopsis</taxon>
    </lineage>
</organism>
<evidence type="ECO:0000256" key="2">
    <source>
        <dbReference type="ARBA" id="ARBA00023002"/>
    </source>
</evidence>
<dbReference type="CDD" id="cd05233">
    <property type="entry name" value="SDR_c"/>
    <property type="match status" value="1"/>
</dbReference>
<dbReference type="GO" id="GO:0016616">
    <property type="term" value="F:oxidoreductase activity, acting on the CH-OH group of donors, NAD or NADP as acceptor"/>
    <property type="evidence" value="ECO:0007669"/>
    <property type="project" value="UniProtKB-ARBA"/>
</dbReference>
<evidence type="ECO:0000259" key="3">
    <source>
        <dbReference type="SMART" id="SM00822"/>
    </source>
</evidence>
<dbReference type="STRING" id="745531.A0A0C3PPW4"/>
<sequence>MTTRSFTATARHDSYPAIDPTKADLTGKVVLIAGASRGIGKATALAVAQAGAKGLVLLARSDLSAVKEEALSLQRPGQPIEVLTLSVDITRNEQVTAAVKKVEDIFGRLDVVVNNAGHLGQLGPMGDNDPDEWWTTWNVNIRGTYNVVRAALPLLIKCGGDKTIITVTSRSAVMLLPGISAYSVTKLALLRFVEHINVEYGHQGVLAYSVHPGSIDTEINSVLPKEYKSTLTETTELPGHTIVWLAQERREWLAGRYIDCTWDVEELLAKRGEIVAGDKLKCKLII</sequence>
<reference evidence="4 5" key="1">
    <citation type="journal article" date="2014" name="PLoS Genet.">
        <title>Analysis of the Phlebiopsis gigantea genome, transcriptome and secretome provides insight into its pioneer colonization strategies of wood.</title>
        <authorList>
            <person name="Hori C."/>
            <person name="Ishida T."/>
            <person name="Igarashi K."/>
            <person name="Samejima M."/>
            <person name="Suzuki H."/>
            <person name="Master E."/>
            <person name="Ferreira P."/>
            <person name="Ruiz-Duenas F.J."/>
            <person name="Held B."/>
            <person name="Canessa P."/>
            <person name="Larrondo L.F."/>
            <person name="Schmoll M."/>
            <person name="Druzhinina I.S."/>
            <person name="Kubicek C.P."/>
            <person name="Gaskell J.A."/>
            <person name="Kersten P."/>
            <person name="St John F."/>
            <person name="Glasner J."/>
            <person name="Sabat G."/>
            <person name="Splinter BonDurant S."/>
            <person name="Syed K."/>
            <person name="Yadav J."/>
            <person name="Mgbeahuruike A.C."/>
            <person name="Kovalchuk A."/>
            <person name="Asiegbu F.O."/>
            <person name="Lackner G."/>
            <person name="Hoffmeister D."/>
            <person name="Rencoret J."/>
            <person name="Gutierrez A."/>
            <person name="Sun H."/>
            <person name="Lindquist E."/>
            <person name="Barry K."/>
            <person name="Riley R."/>
            <person name="Grigoriev I.V."/>
            <person name="Henrissat B."/>
            <person name="Kues U."/>
            <person name="Berka R.M."/>
            <person name="Martinez A.T."/>
            <person name="Covert S.F."/>
            <person name="Blanchette R.A."/>
            <person name="Cullen D."/>
        </authorList>
    </citation>
    <scope>NUCLEOTIDE SEQUENCE [LARGE SCALE GENOMIC DNA]</scope>
    <source>
        <strain evidence="4 5">11061_1 CR5-6</strain>
    </source>
</reference>
<comment type="similarity">
    <text evidence="1">Belongs to the short-chain dehydrogenases/reductases (SDR) family.</text>
</comment>
<dbReference type="InterPro" id="IPR057326">
    <property type="entry name" value="KR_dom"/>
</dbReference>
<dbReference type="AlphaFoldDB" id="A0A0C3PPW4"/>
<dbReference type="Proteomes" id="UP000053257">
    <property type="component" value="Unassembled WGS sequence"/>
</dbReference>
<dbReference type="Pfam" id="PF00106">
    <property type="entry name" value="adh_short"/>
    <property type="match status" value="1"/>
</dbReference>
<dbReference type="OrthoDB" id="1933717at2759"/>
<dbReference type="Gene3D" id="3.40.50.720">
    <property type="entry name" value="NAD(P)-binding Rossmann-like Domain"/>
    <property type="match status" value="1"/>
</dbReference>
<protein>
    <recommendedName>
        <fullName evidence="3">Ketoreductase domain-containing protein</fullName>
    </recommendedName>
</protein>
<dbReference type="SUPFAM" id="SSF51735">
    <property type="entry name" value="NAD(P)-binding Rossmann-fold domains"/>
    <property type="match status" value="1"/>
</dbReference>
<dbReference type="SMART" id="SM00822">
    <property type="entry name" value="PKS_KR"/>
    <property type="match status" value="1"/>
</dbReference>
<name>A0A0C3PPW4_PHLG1</name>
<dbReference type="InterPro" id="IPR002347">
    <property type="entry name" value="SDR_fam"/>
</dbReference>
<evidence type="ECO:0000313" key="4">
    <source>
        <dbReference type="EMBL" id="KIP09063.1"/>
    </source>
</evidence>
<dbReference type="InterPro" id="IPR036291">
    <property type="entry name" value="NAD(P)-bd_dom_sf"/>
</dbReference>
<accession>A0A0C3PPW4</accession>
<keyword evidence="5" id="KW-1185">Reference proteome</keyword>
<dbReference type="HOGENOM" id="CLU_010194_8_0_1"/>
<dbReference type="PRINTS" id="PR00081">
    <property type="entry name" value="GDHRDH"/>
</dbReference>
<dbReference type="PANTHER" id="PTHR42760">
    <property type="entry name" value="SHORT-CHAIN DEHYDROGENASES/REDUCTASES FAMILY MEMBER"/>
    <property type="match status" value="1"/>
</dbReference>
<dbReference type="PANTHER" id="PTHR42760:SF37">
    <property type="entry name" value="CLAVALDEHYDE DEHYDROGENASE"/>
    <property type="match status" value="1"/>
</dbReference>
<keyword evidence="2" id="KW-0560">Oxidoreductase</keyword>
<feature type="domain" description="Ketoreductase" evidence="3">
    <location>
        <begin position="28"/>
        <end position="211"/>
    </location>
</feature>
<evidence type="ECO:0000256" key="1">
    <source>
        <dbReference type="ARBA" id="ARBA00006484"/>
    </source>
</evidence>
<dbReference type="EMBL" id="KN840471">
    <property type="protein sequence ID" value="KIP09063.1"/>
    <property type="molecule type" value="Genomic_DNA"/>
</dbReference>
<proteinExistence type="inferred from homology"/>
<gene>
    <name evidence="4" type="ORF">PHLGIDRAFT_23205</name>
</gene>